<accession>A0A817AD22</accession>
<dbReference type="EMBL" id="CAJNRG010018883">
    <property type="protein sequence ID" value="CAF2264579.1"/>
    <property type="molecule type" value="Genomic_DNA"/>
</dbReference>
<dbReference type="PANTHER" id="PTHR19871:SF14">
    <property type="entry name" value="DUF4062 DOMAIN-CONTAINING PROTEIN"/>
    <property type="match status" value="1"/>
</dbReference>
<comment type="caution">
    <text evidence="1">The sequence shown here is derived from an EMBL/GenBank/DDBJ whole genome shotgun (WGS) entry which is preliminary data.</text>
</comment>
<proteinExistence type="predicted"/>
<name>A0A817AD22_9BILA</name>
<evidence type="ECO:0000313" key="1">
    <source>
        <dbReference type="EMBL" id="CAF2264579.1"/>
    </source>
</evidence>
<dbReference type="Proteomes" id="UP000663887">
    <property type="component" value="Unassembled WGS sequence"/>
</dbReference>
<gene>
    <name evidence="1" type="ORF">XDN619_LOCUS36482</name>
</gene>
<dbReference type="AlphaFoldDB" id="A0A817AD22"/>
<dbReference type="PANTHER" id="PTHR19871">
    <property type="entry name" value="BETA TRANSDUCIN-RELATED PROTEIN"/>
    <property type="match status" value="1"/>
</dbReference>
<sequence length="452" mass="52817">MRWGIPDQSINDHSTEDICLQELDRCCHVSLATNCVILLSHRYGGRMLPTRIKEHLFEELTSFVFNEEDKNLLNKAYRLDTNQAYLSDKKSIEHVYVLLPIDPAAQQQWAKDNKKLQGILRCASEHCFANMKISERERNEFQISTIEAPNWFRKKTKGSISVIIRFLGTTPLTSDIRRPLISIIQQISAIYSFQQPIIDDSMIIQDIKQELEKILEQIPMNEKLVLLLDSIDQLQVEDYDCSKWLPMNYSQNIKCILSTIPKIDKHNILEGLRSIFSNATMIEITKLDENLASQVLDKWLERDKRRLTQLQREWLQSKLKPSWNEPTPLFLSLLYDITLAWHSFGDANLDTLSNITCTRDAIEQLYNQLSMKHGEVLFRRAMTYLQHAGGLSETELLDMLSVDDEVLQSVFVHYLPPIEIFRLPNTLWIRIRNDMHKYMVEIEVDNMTIIYL</sequence>
<protein>
    <recommendedName>
        <fullName evidence="3">DUF4062 domain-containing protein</fullName>
    </recommendedName>
</protein>
<organism evidence="1 2">
    <name type="scientific">Rotaria magnacalcarata</name>
    <dbReference type="NCBI Taxonomy" id="392030"/>
    <lineage>
        <taxon>Eukaryota</taxon>
        <taxon>Metazoa</taxon>
        <taxon>Spiralia</taxon>
        <taxon>Gnathifera</taxon>
        <taxon>Rotifera</taxon>
        <taxon>Eurotatoria</taxon>
        <taxon>Bdelloidea</taxon>
        <taxon>Philodinida</taxon>
        <taxon>Philodinidae</taxon>
        <taxon>Rotaria</taxon>
    </lineage>
</organism>
<dbReference type="InterPro" id="IPR052752">
    <property type="entry name" value="NACHT-WD_repeat"/>
</dbReference>
<reference evidence="1" key="1">
    <citation type="submission" date="2021-02" db="EMBL/GenBank/DDBJ databases">
        <authorList>
            <person name="Nowell W R."/>
        </authorList>
    </citation>
    <scope>NUCLEOTIDE SEQUENCE</scope>
</reference>
<evidence type="ECO:0000313" key="2">
    <source>
        <dbReference type="Proteomes" id="UP000663887"/>
    </source>
</evidence>
<evidence type="ECO:0008006" key="3">
    <source>
        <dbReference type="Google" id="ProtNLM"/>
    </source>
</evidence>